<dbReference type="PANTHER" id="PTHR37984">
    <property type="entry name" value="PROTEIN CBG26694"/>
    <property type="match status" value="1"/>
</dbReference>
<feature type="region of interest" description="Disordered" evidence="1">
    <location>
        <begin position="202"/>
        <end position="235"/>
    </location>
</feature>
<feature type="region of interest" description="Disordered" evidence="1">
    <location>
        <begin position="358"/>
        <end position="377"/>
    </location>
</feature>
<dbReference type="Gene3D" id="3.30.420.10">
    <property type="entry name" value="Ribonuclease H-like superfamily/Ribonuclease H"/>
    <property type="match status" value="1"/>
</dbReference>
<feature type="region of interest" description="Disordered" evidence="1">
    <location>
        <begin position="321"/>
        <end position="343"/>
    </location>
</feature>
<evidence type="ECO:0000313" key="4">
    <source>
        <dbReference type="Proteomes" id="UP000309038"/>
    </source>
</evidence>
<dbReference type="SUPFAM" id="SSF54160">
    <property type="entry name" value="Chromo domain-like"/>
    <property type="match status" value="1"/>
</dbReference>
<evidence type="ECO:0000256" key="1">
    <source>
        <dbReference type="SAM" id="MobiDB-lite"/>
    </source>
</evidence>
<sequence>MAPIFSRTAKDASEGGLTYLLCTLINRRACTASSRRGTKEGVLPKTTQRSGPRPLLLPRLASIEHTTKTSRRWFRKTQTRVPKVNERVGERETVVRPGWAVHYQDLLILRDTEGYVLPVPQVICPSAPSLPVLERAINPILLPSAERLSNPLLTWSPSSGTSFTPHLSPEPPTSPPNELMPSFQHPPCNDSLYDSLGFDTSPSTPVVTEYTRPPTLSRIIEDEDEDERPEGKDQLSEAELEGVFQLKHKEDAQAVELKSMEETDTTVEYDTSMSDYSEESVELVLPSTLSSTPTASKTIPSPVPSIAIDKRIRNAHAHLSLIIPNPSTSTSPTPSPRPKTHPTLAHPIEYLQLPLASPHGSAAAGQGQEQEPGMRSVFGNVSNVTGAFHPETDGASERTNRTIIQALRYHVERNQTGWARALPLVRFNHMNTINASTGFTPFQLHCGRQPRVIPPLFTAAGTRPGTDADHTAALLKRLDADVMEAQDNLLLAKSNQAYHADKHRGKEHVYHVGDKAMLSTFHCRRDFMQHGDHRVAKFMVRWDGPYKVVRAWPESSLYELDLPQHSNAFPKFHSSLLKPHIPNDDSLYPSRAHAKHEPIFDPETSEDQHFVEKILDRRHCGCGWQYLIRWKDFGPEHDLWLPGSCVNNLEALDVYLRDVGLHSKIL</sequence>
<dbReference type="AlphaFoldDB" id="A0A4S4KGR4"/>
<proteinExistence type="predicted"/>
<dbReference type="Gene3D" id="2.40.50.40">
    <property type="match status" value="1"/>
</dbReference>
<dbReference type="Proteomes" id="UP000309038">
    <property type="component" value="Unassembled WGS sequence"/>
</dbReference>
<dbReference type="InterPro" id="IPR016197">
    <property type="entry name" value="Chromo-like_dom_sf"/>
</dbReference>
<dbReference type="PROSITE" id="PS50013">
    <property type="entry name" value="CHROMO_2"/>
    <property type="match status" value="1"/>
</dbReference>
<dbReference type="InterPro" id="IPR012337">
    <property type="entry name" value="RNaseH-like_sf"/>
</dbReference>
<dbReference type="InterPro" id="IPR036397">
    <property type="entry name" value="RNaseH_sf"/>
</dbReference>
<dbReference type="EMBL" id="SGPJ01000168">
    <property type="protein sequence ID" value="THG97431.1"/>
    <property type="molecule type" value="Genomic_DNA"/>
</dbReference>
<gene>
    <name evidence="3" type="ORF">EW026_g4575</name>
</gene>
<keyword evidence="4" id="KW-1185">Reference proteome</keyword>
<dbReference type="InterPro" id="IPR050951">
    <property type="entry name" value="Retrovirus_Pol_polyprotein"/>
</dbReference>
<evidence type="ECO:0000313" key="3">
    <source>
        <dbReference type="EMBL" id="THG97431.1"/>
    </source>
</evidence>
<comment type="caution">
    <text evidence="3">The sequence shown here is derived from an EMBL/GenBank/DDBJ whole genome shotgun (WGS) entry which is preliminary data.</text>
</comment>
<dbReference type="GO" id="GO:0006338">
    <property type="term" value="P:chromatin remodeling"/>
    <property type="evidence" value="ECO:0007669"/>
    <property type="project" value="UniProtKB-ARBA"/>
</dbReference>
<evidence type="ECO:0000259" key="2">
    <source>
        <dbReference type="PROSITE" id="PS50013"/>
    </source>
</evidence>
<dbReference type="SUPFAM" id="SSF53098">
    <property type="entry name" value="Ribonuclease H-like"/>
    <property type="match status" value="1"/>
</dbReference>
<feature type="region of interest" description="Disordered" evidence="1">
    <location>
        <begin position="159"/>
        <end position="186"/>
    </location>
</feature>
<accession>A0A4S4KGR4</accession>
<dbReference type="GO" id="GO:0003676">
    <property type="term" value="F:nucleic acid binding"/>
    <property type="evidence" value="ECO:0007669"/>
    <property type="project" value="InterPro"/>
</dbReference>
<reference evidence="3 4" key="1">
    <citation type="submission" date="2019-02" db="EMBL/GenBank/DDBJ databases">
        <title>Genome sequencing of the rare red list fungi Phlebia centrifuga.</title>
        <authorList>
            <person name="Buettner E."/>
            <person name="Kellner H."/>
        </authorList>
    </citation>
    <scope>NUCLEOTIDE SEQUENCE [LARGE SCALE GENOMIC DNA]</scope>
    <source>
        <strain evidence="3 4">DSM 108282</strain>
    </source>
</reference>
<feature type="domain" description="Chromo" evidence="2">
    <location>
        <begin position="609"/>
        <end position="657"/>
    </location>
</feature>
<dbReference type="InterPro" id="IPR000953">
    <property type="entry name" value="Chromo/chromo_shadow_dom"/>
</dbReference>
<protein>
    <recommendedName>
        <fullName evidence="2">Chromo domain-containing protein</fullName>
    </recommendedName>
</protein>
<name>A0A4S4KGR4_9APHY</name>
<dbReference type="PANTHER" id="PTHR37984:SF5">
    <property type="entry name" value="PROTEIN NYNRIN-LIKE"/>
    <property type="match status" value="1"/>
</dbReference>
<organism evidence="3 4">
    <name type="scientific">Hermanssonia centrifuga</name>
    <dbReference type="NCBI Taxonomy" id="98765"/>
    <lineage>
        <taxon>Eukaryota</taxon>
        <taxon>Fungi</taxon>
        <taxon>Dikarya</taxon>
        <taxon>Basidiomycota</taxon>
        <taxon>Agaricomycotina</taxon>
        <taxon>Agaricomycetes</taxon>
        <taxon>Polyporales</taxon>
        <taxon>Meruliaceae</taxon>
        <taxon>Hermanssonia</taxon>
    </lineage>
</organism>